<dbReference type="Pfam" id="PF01476">
    <property type="entry name" value="LysM"/>
    <property type="match status" value="1"/>
</dbReference>
<evidence type="ECO:0000259" key="2">
    <source>
        <dbReference type="PROSITE" id="PS51782"/>
    </source>
</evidence>
<evidence type="ECO:0000313" key="4">
    <source>
        <dbReference type="Proteomes" id="UP001159364"/>
    </source>
</evidence>
<evidence type="ECO:0000313" key="3">
    <source>
        <dbReference type="EMBL" id="KAJ8773537.1"/>
    </source>
</evidence>
<dbReference type="InterPro" id="IPR036779">
    <property type="entry name" value="LysM_dom_sf"/>
</dbReference>
<name>A0AAV8U2M2_9ROSI</name>
<feature type="region of interest" description="Disordered" evidence="1">
    <location>
        <begin position="117"/>
        <end position="138"/>
    </location>
</feature>
<dbReference type="CDD" id="cd00118">
    <property type="entry name" value="LysM"/>
    <property type="match status" value="1"/>
</dbReference>
<evidence type="ECO:0000256" key="1">
    <source>
        <dbReference type="SAM" id="MobiDB-lite"/>
    </source>
</evidence>
<dbReference type="AlphaFoldDB" id="A0AAV8U2M2"/>
<dbReference type="InterPro" id="IPR045030">
    <property type="entry name" value="LYSM1-4"/>
</dbReference>
<dbReference type="PANTHER" id="PTHR20932:SF55">
    <property type="entry name" value="LYSM DOMAIN-CONTAINING PROTEIN"/>
    <property type="match status" value="1"/>
</dbReference>
<dbReference type="InterPro" id="IPR018392">
    <property type="entry name" value="LysM"/>
</dbReference>
<dbReference type="PANTHER" id="PTHR20932">
    <property type="entry name" value="LYSM AND PUTATIVE PEPTIDOGLYCAN-BINDING DOMAIN-CONTAINING PROTEIN"/>
    <property type="match status" value="1"/>
</dbReference>
<feature type="domain" description="LysM" evidence="2">
    <location>
        <begin position="69"/>
        <end position="113"/>
    </location>
</feature>
<proteinExistence type="predicted"/>
<protein>
    <recommendedName>
        <fullName evidence="2">LysM domain-containing protein</fullName>
    </recommendedName>
</protein>
<keyword evidence="4" id="KW-1185">Reference proteome</keyword>
<dbReference type="PROSITE" id="PS51782">
    <property type="entry name" value="LYSM"/>
    <property type="match status" value="1"/>
</dbReference>
<organism evidence="3 4">
    <name type="scientific">Erythroxylum novogranatense</name>
    <dbReference type="NCBI Taxonomy" id="1862640"/>
    <lineage>
        <taxon>Eukaryota</taxon>
        <taxon>Viridiplantae</taxon>
        <taxon>Streptophyta</taxon>
        <taxon>Embryophyta</taxon>
        <taxon>Tracheophyta</taxon>
        <taxon>Spermatophyta</taxon>
        <taxon>Magnoliopsida</taxon>
        <taxon>eudicotyledons</taxon>
        <taxon>Gunneridae</taxon>
        <taxon>Pentapetalae</taxon>
        <taxon>rosids</taxon>
        <taxon>fabids</taxon>
        <taxon>Malpighiales</taxon>
        <taxon>Erythroxylaceae</taxon>
        <taxon>Erythroxylum</taxon>
    </lineage>
</organism>
<sequence>MFTGRDALHHYENVNNTQFCNVKVQGKDRDGDEKKEQLLDPLLARISFNDHKKVAATTPSSSATLHGFIEHPVSKFDTLAGVAIKYGVEVSDIKKLNGLVTDLQMFALKSLQIPLPGRHPPSPCPSKSSGSLGQNNSVQTPPCRMQADIFDSIKTVRPNSSEWKISAAMSSLQGYYGLKPNDVKSTHEGFEMAVYREGNSNFLEDALYQKSSSSSCPPLSLNRKYKSLFGGLLDGNNGGLVGHISFSEPRGADGKRLNKKSVNMPLKSEADSSYHSPEMLIGDDANSGGAFSTITGKGLALRSKAGSRSNLSAEPEAGWVTPIPISTGDSLLDDGFSVIRKSSSTSSLPEQNGTGSSILMASKRSLKPDLQAQTASAITRQIFDGLPKPITGRRNKAALD</sequence>
<dbReference type="EMBL" id="JAIWQS010000001">
    <property type="protein sequence ID" value="KAJ8773537.1"/>
    <property type="molecule type" value="Genomic_DNA"/>
</dbReference>
<dbReference type="Proteomes" id="UP001159364">
    <property type="component" value="Linkage Group LG01"/>
</dbReference>
<comment type="caution">
    <text evidence="3">The sequence shown here is derived from an EMBL/GenBank/DDBJ whole genome shotgun (WGS) entry which is preliminary data.</text>
</comment>
<gene>
    <name evidence="3" type="ORF">K2173_005783</name>
</gene>
<accession>A0AAV8U2M2</accession>
<dbReference type="Gene3D" id="3.10.350.10">
    <property type="entry name" value="LysM domain"/>
    <property type="match status" value="1"/>
</dbReference>
<reference evidence="3 4" key="1">
    <citation type="submission" date="2021-09" db="EMBL/GenBank/DDBJ databases">
        <title>Genomic insights and catalytic innovation underlie evolution of tropane alkaloids biosynthesis.</title>
        <authorList>
            <person name="Wang Y.-J."/>
            <person name="Tian T."/>
            <person name="Huang J.-P."/>
            <person name="Huang S.-X."/>
        </authorList>
    </citation>
    <scope>NUCLEOTIDE SEQUENCE [LARGE SCALE GENOMIC DNA]</scope>
    <source>
        <strain evidence="3">KIB-2018</strain>
        <tissue evidence="3">Leaf</tissue>
    </source>
</reference>